<comment type="caution">
    <text evidence="2">The sequence shown here is derived from an EMBL/GenBank/DDBJ whole genome shotgun (WGS) entry which is preliminary data.</text>
</comment>
<reference evidence="2" key="1">
    <citation type="journal article" date="2020" name="mSystems">
        <title>Genome- and Community-Level Interaction Insights into Carbon Utilization and Element Cycling Functions of Hydrothermarchaeota in Hydrothermal Sediment.</title>
        <authorList>
            <person name="Zhou Z."/>
            <person name="Liu Y."/>
            <person name="Xu W."/>
            <person name="Pan J."/>
            <person name="Luo Z.H."/>
            <person name="Li M."/>
        </authorList>
    </citation>
    <scope>NUCLEOTIDE SEQUENCE [LARGE SCALE GENOMIC DNA]</scope>
    <source>
        <strain evidence="2">SpSt-579</strain>
    </source>
</reference>
<keyword evidence="1" id="KW-0812">Transmembrane</keyword>
<evidence type="ECO:0000256" key="1">
    <source>
        <dbReference type="SAM" id="Phobius"/>
    </source>
</evidence>
<keyword evidence="1" id="KW-1133">Transmembrane helix</keyword>
<keyword evidence="1" id="KW-0472">Membrane</keyword>
<dbReference type="EMBL" id="DSYQ01000005">
    <property type="protein sequence ID" value="HGT70924.1"/>
    <property type="molecule type" value="Genomic_DNA"/>
</dbReference>
<name>A0A7C4R826_UNCC3</name>
<dbReference type="InterPro" id="IPR024414">
    <property type="entry name" value="Uncharacterised_PrgI"/>
</dbReference>
<evidence type="ECO:0000313" key="2">
    <source>
        <dbReference type="EMBL" id="HGT70924.1"/>
    </source>
</evidence>
<proteinExistence type="predicted"/>
<dbReference type="Pfam" id="PF12666">
    <property type="entry name" value="PrgI"/>
    <property type="match status" value="1"/>
</dbReference>
<accession>A0A7C4R826</accession>
<protein>
    <submittedName>
        <fullName evidence="2">PrgI family protein</fullName>
    </submittedName>
</protein>
<organism evidence="2">
    <name type="scientific">candidate division CPR3 bacterium</name>
    <dbReference type="NCBI Taxonomy" id="2268181"/>
    <lineage>
        <taxon>Bacteria</taxon>
        <taxon>Bacteria division CPR3</taxon>
    </lineage>
</organism>
<dbReference type="AlphaFoldDB" id="A0A7C4R826"/>
<feature type="transmembrane region" description="Helical" evidence="1">
    <location>
        <begin position="26"/>
        <end position="44"/>
    </location>
</feature>
<sequence length="211" mass="23630">MAQQYKIPQNLDIEDKILGPFTLKQVLYLVTSGITVYVLFNIIGISNFPLFLIISIPIAVMTLALVFVKINERPFLDFFFYFLQFAREPKQKKWAKSTKIKTFDVTAKLSEEEQADQKKLAQMAKRGVVQSQLSQMATLLDTRGWVKGDIGEGGVAGRIAASSDGALEPKKLIQEGEELDDIFSDIEGAVKNIKVVAQEEELSERLKDILG</sequence>
<gene>
    <name evidence="2" type="ORF">ENT43_01550</name>
</gene>
<feature type="transmembrane region" description="Helical" evidence="1">
    <location>
        <begin position="50"/>
        <end position="68"/>
    </location>
</feature>